<comment type="caution">
    <text evidence="4">The sequence shown here is derived from an EMBL/GenBank/DDBJ whole genome shotgun (WGS) entry which is preliminary data.</text>
</comment>
<dbReference type="Proteomes" id="UP001497623">
    <property type="component" value="Unassembled WGS sequence"/>
</dbReference>
<dbReference type="AlphaFoldDB" id="A0AAV2RHB2"/>
<keyword evidence="2" id="KW-0732">Signal</keyword>
<keyword evidence="5" id="KW-1185">Reference proteome</keyword>
<dbReference type="Gene3D" id="3.10.100.10">
    <property type="entry name" value="Mannose-Binding Protein A, subunit A"/>
    <property type="match status" value="1"/>
</dbReference>
<feature type="compositionally biased region" description="Basic and acidic residues" evidence="1">
    <location>
        <begin position="62"/>
        <end position="77"/>
    </location>
</feature>
<proteinExistence type="predicted"/>
<sequence>MKGVSLLLSTIIAVLIVDCYNLHDEPGGQDLLDEAQQAPDLVRKGHQDPDSAGGTQQLKKTVHVDDSERKDKQQKKKDSNVINVYAGVIQTDVMEKIQNLTINQHSMEDNIIQRMSELKEHLDVKEKIQNLTLDQHSMEDNIIQQMSELKEHLDVKEKIQNLTIDQHSMEDNIIQRISELKEHIDTRHCPASFFKIGYQCYKLYNDRGRSYSWDDCKTKCEAEDLVMASKPNDTLTLREYIVKEFGNIYAYVFMGARGDGTEFRWENTGEVISNNDPLWHPRGRPTPPVSTSKCLVLLTHSNNVNADGPTTPYFPLDCSSHQFVLCEYLMQ</sequence>
<dbReference type="InterPro" id="IPR001304">
    <property type="entry name" value="C-type_lectin-like"/>
</dbReference>
<evidence type="ECO:0000259" key="3">
    <source>
        <dbReference type="PROSITE" id="PS50041"/>
    </source>
</evidence>
<gene>
    <name evidence="4" type="ORF">MNOR_LOCUS23683</name>
</gene>
<evidence type="ECO:0000256" key="2">
    <source>
        <dbReference type="SAM" id="SignalP"/>
    </source>
</evidence>
<feature type="region of interest" description="Disordered" evidence="1">
    <location>
        <begin position="43"/>
        <end position="77"/>
    </location>
</feature>
<feature type="domain" description="C-type lectin" evidence="3">
    <location>
        <begin position="196"/>
        <end position="327"/>
    </location>
</feature>
<feature type="chain" id="PRO_5043360036" description="C-type lectin domain-containing protein" evidence="2">
    <location>
        <begin position="20"/>
        <end position="331"/>
    </location>
</feature>
<accession>A0AAV2RHB2</accession>
<dbReference type="InterPro" id="IPR016186">
    <property type="entry name" value="C-type_lectin-like/link_sf"/>
</dbReference>
<name>A0AAV2RHB2_MEGNR</name>
<dbReference type="SMART" id="SM00034">
    <property type="entry name" value="CLECT"/>
    <property type="match status" value="1"/>
</dbReference>
<dbReference type="PROSITE" id="PS50041">
    <property type="entry name" value="C_TYPE_LECTIN_2"/>
    <property type="match status" value="1"/>
</dbReference>
<dbReference type="InterPro" id="IPR016187">
    <property type="entry name" value="CTDL_fold"/>
</dbReference>
<dbReference type="EMBL" id="CAXKWB010021095">
    <property type="protein sequence ID" value="CAL4122986.1"/>
    <property type="molecule type" value="Genomic_DNA"/>
</dbReference>
<feature type="signal peptide" evidence="2">
    <location>
        <begin position="1"/>
        <end position="19"/>
    </location>
</feature>
<evidence type="ECO:0000256" key="1">
    <source>
        <dbReference type="SAM" id="MobiDB-lite"/>
    </source>
</evidence>
<reference evidence="4 5" key="1">
    <citation type="submission" date="2024-05" db="EMBL/GenBank/DDBJ databases">
        <authorList>
            <person name="Wallberg A."/>
        </authorList>
    </citation>
    <scope>NUCLEOTIDE SEQUENCE [LARGE SCALE GENOMIC DNA]</scope>
</reference>
<evidence type="ECO:0000313" key="5">
    <source>
        <dbReference type="Proteomes" id="UP001497623"/>
    </source>
</evidence>
<evidence type="ECO:0000313" key="4">
    <source>
        <dbReference type="EMBL" id="CAL4122986.1"/>
    </source>
</evidence>
<organism evidence="4 5">
    <name type="scientific">Meganyctiphanes norvegica</name>
    <name type="common">Northern krill</name>
    <name type="synonym">Thysanopoda norvegica</name>
    <dbReference type="NCBI Taxonomy" id="48144"/>
    <lineage>
        <taxon>Eukaryota</taxon>
        <taxon>Metazoa</taxon>
        <taxon>Ecdysozoa</taxon>
        <taxon>Arthropoda</taxon>
        <taxon>Crustacea</taxon>
        <taxon>Multicrustacea</taxon>
        <taxon>Malacostraca</taxon>
        <taxon>Eumalacostraca</taxon>
        <taxon>Eucarida</taxon>
        <taxon>Euphausiacea</taxon>
        <taxon>Euphausiidae</taxon>
        <taxon>Meganyctiphanes</taxon>
    </lineage>
</organism>
<protein>
    <recommendedName>
        <fullName evidence="3">C-type lectin domain-containing protein</fullName>
    </recommendedName>
</protein>
<dbReference type="SUPFAM" id="SSF56436">
    <property type="entry name" value="C-type lectin-like"/>
    <property type="match status" value="1"/>
</dbReference>